<dbReference type="EMBL" id="KV011787">
    <property type="protein sequence ID" value="KZV26136.1"/>
    <property type="molecule type" value="Genomic_DNA"/>
</dbReference>
<accession>A0A2Z7AXM1</accession>
<keyword evidence="2" id="KW-1185">Reference proteome</keyword>
<sequence>MSTRVSVPVARGGNFVVLVSAKKSRRWGYATPFDLVGTRRLVPAFGLLGNPDVGLATSCCLCKTPAFGFEDQSLQTRFLGTVVVVIVAQKYKPPCTEWLTTTVHGRGNGRLGCLMHLVFGCSVKASGSLPHFEHTPWPPFVVDVVELCYPAGRGADPVRGAPRGG</sequence>
<gene>
    <name evidence="1" type="ORF">F511_13596</name>
</gene>
<evidence type="ECO:0000313" key="2">
    <source>
        <dbReference type="Proteomes" id="UP000250235"/>
    </source>
</evidence>
<proteinExistence type="predicted"/>
<name>A0A2Z7AXM1_9LAMI</name>
<dbReference type="AlphaFoldDB" id="A0A2Z7AXM1"/>
<reference evidence="1 2" key="1">
    <citation type="journal article" date="2015" name="Proc. Natl. Acad. Sci. U.S.A.">
        <title>The resurrection genome of Boea hygrometrica: A blueprint for survival of dehydration.</title>
        <authorList>
            <person name="Xiao L."/>
            <person name="Yang G."/>
            <person name="Zhang L."/>
            <person name="Yang X."/>
            <person name="Zhao S."/>
            <person name="Ji Z."/>
            <person name="Zhou Q."/>
            <person name="Hu M."/>
            <person name="Wang Y."/>
            <person name="Chen M."/>
            <person name="Xu Y."/>
            <person name="Jin H."/>
            <person name="Xiao X."/>
            <person name="Hu G."/>
            <person name="Bao F."/>
            <person name="Hu Y."/>
            <person name="Wan P."/>
            <person name="Li L."/>
            <person name="Deng X."/>
            <person name="Kuang T."/>
            <person name="Xiang C."/>
            <person name="Zhu J.K."/>
            <person name="Oliver M.J."/>
            <person name="He Y."/>
        </authorList>
    </citation>
    <scope>NUCLEOTIDE SEQUENCE [LARGE SCALE GENOMIC DNA]</scope>
    <source>
        <strain evidence="2">cv. XS01</strain>
    </source>
</reference>
<evidence type="ECO:0000313" key="1">
    <source>
        <dbReference type="EMBL" id="KZV26136.1"/>
    </source>
</evidence>
<organism evidence="1 2">
    <name type="scientific">Dorcoceras hygrometricum</name>
    <dbReference type="NCBI Taxonomy" id="472368"/>
    <lineage>
        <taxon>Eukaryota</taxon>
        <taxon>Viridiplantae</taxon>
        <taxon>Streptophyta</taxon>
        <taxon>Embryophyta</taxon>
        <taxon>Tracheophyta</taxon>
        <taxon>Spermatophyta</taxon>
        <taxon>Magnoliopsida</taxon>
        <taxon>eudicotyledons</taxon>
        <taxon>Gunneridae</taxon>
        <taxon>Pentapetalae</taxon>
        <taxon>asterids</taxon>
        <taxon>lamiids</taxon>
        <taxon>Lamiales</taxon>
        <taxon>Gesneriaceae</taxon>
        <taxon>Didymocarpoideae</taxon>
        <taxon>Trichosporeae</taxon>
        <taxon>Loxocarpinae</taxon>
        <taxon>Dorcoceras</taxon>
    </lineage>
</organism>
<dbReference type="Proteomes" id="UP000250235">
    <property type="component" value="Unassembled WGS sequence"/>
</dbReference>
<protein>
    <submittedName>
        <fullName evidence="1">Uncharacterized protein</fullName>
    </submittedName>
</protein>